<accession>A0A2Z7AXQ8</accession>
<evidence type="ECO:0000313" key="4">
    <source>
        <dbReference type="Proteomes" id="UP000250235"/>
    </source>
</evidence>
<evidence type="ECO:0000256" key="2">
    <source>
        <dbReference type="SAM" id="MobiDB-lite"/>
    </source>
</evidence>
<feature type="region of interest" description="Disordered" evidence="2">
    <location>
        <begin position="228"/>
        <end position="256"/>
    </location>
</feature>
<feature type="compositionally biased region" description="Gly residues" evidence="2">
    <location>
        <begin position="242"/>
        <end position="255"/>
    </location>
</feature>
<organism evidence="3 4">
    <name type="scientific">Dorcoceras hygrometricum</name>
    <dbReference type="NCBI Taxonomy" id="472368"/>
    <lineage>
        <taxon>Eukaryota</taxon>
        <taxon>Viridiplantae</taxon>
        <taxon>Streptophyta</taxon>
        <taxon>Embryophyta</taxon>
        <taxon>Tracheophyta</taxon>
        <taxon>Spermatophyta</taxon>
        <taxon>Magnoliopsida</taxon>
        <taxon>eudicotyledons</taxon>
        <taxon>Gunneridae</taxon>
        <taxon>Pentapetalae</taxon>
        <taxon>asterids</taxon>
        <taxon>lamiids</taxon>
        <taxon>Lamiales</taxon>
        <taxon>Gesneriaceae</taxon>
        <taxon>Didymocarpoideae</taxon>
        <taxon>Trichosporeae</taxon>
        <taxon>Loxocarpinae</taxon>
        <taxon>Dorcoceras</taxon>
    </lineage>
</organism>
<feature type="region of interest" description="Disordered" evidence="2">
    <location>
        <begin position="327"/>
        <end position="358"/>
    </location>
</feature>
<reference evidence="3 4" key="1">
    <citation type="journal article" date="2015" name="Proc. Natl. Acad. Sci. U.S.A.">
        <title>The resurrection genome of Boea hygrometrica: A blueprint for survival of dehydration.</title>
        <authorList>
            <person name="Xiao L."/>
            <person name="Yang G."/>
            <person name="Zhang L."/>
            <person name="Yang X."/>
            <person name="Zhao S."/>
            <person name="Ji Z."/>
            <person name="Zhou Q."/>
            <person name="Hu M."/>
            <person name="Wang Y."/>
            <person name="Chen M."/>
            <person name="Xu Y."/>
            <person name="Jin H."/>
            <person name="Xiao X."/>
            <person name="Hu G."/>
            <person name="Bao F."/>
            <person name="Hu Y."/>
            <person name="Wan P."/>
            <person name="Li L."/>
            <person name="Deng X."/>
            <person name="Kuang T."/>
            <person name="Xiang C."/>
            <person name="Zhu J.K."/>
            <person name="Oliver M.J."/>
            <person name="He Y."/>
        </authorList>
    </citation>
    <scope>NUCLEOTIDE SEQUENCE [LARGE SCALE GENOMIC DNA]</scope>
    <source>
        <strain evidence="4">cv. XS01</strain>
    </source>
</reference>
<feature type="compositionally biased region" description="Acidic residues" evidence="2">
    <location>
        <begin position="331"/>
        <end position="347"/>
    </location>
</feature>
<keyword evidence="1" id="KW-0175">Coiled coil</keyword>
<protein>
    <submittedName>
        <fullName evidence="3">Uncharacterized protein</fullName>
    </submittedName>
</protein>
<dbReference type="EMBL" id="KV011187">
    <property type="protein sequence ID" value="KZV26635.1"/>
    <property type="molecule type" value="Genomic_DNA"/>
</dbReference>
<evidence type="ECO:0000313" key="3">
    <source>
        <dbReference type="EMBL" id="KZV26635.1"/>
    </source>
</evidence>
<keyword evidence="4" id="KW-1185">Reference proteome</keyword>
<feature type="region of interest" description="Disordered" evidence="2">
    <location>
        <begin position="100"/>
        <end position="168"/>
    </location>
</feature>
<feature type="coiled-coil region" evidence="1">
    <location>
        <begin position="271"/>
        <end position="302"/>
    </location>
</feature>
<proteinExistence type="predicted"/>
<gene>
    <name evidence="3" type="ORF">F511_15743</name>
</gene>
<evidence type="ECO:0000256" key="1">
    <source>
        <dbReference type="SAM" id="Coils"/>
    </source>
</evidence>
<name>A0A2Z7AXQ8_9LAMI</name>
<dbReference type="AlphaFoldDB" id="A0A2Z7AXQ8"/>
<sequence length="358" mass="39221">MASSTDSVVKSIAESVDSIPIKRLGPEKFYLSHKGDHTFIGGNPSSHKGWMSRFFYVGRVGSKRNPGAERMGKAALLRPLKERPEEGSVGAFEPLVKVTKKRKAPSFAEKEARSQKKKGASTSQAHATPTVEKRQAPTPQIPMREESQAPMPPGPTQEERPTSMPPPVCTWAILKTMAWGGEVIHHLTQFRWEVNSTRHNFDETLKNCTELEMQLSDQDSARAQEERAARGVGGSWEKAGGREGGSGLREGGPGCREGALTADNMLMMAELDVLLAKKTAIEVELDETKARAEAEIGRLRSEAANAWGLGKEEFLKSPEFEDFLDRTLEELPNDEEADDGADEDASGDESTPPDSPEH</sequence>
<dbReference type="Proteomes" id="UP000250235">
    <property type="component" value="Unassembled WGS sequence"/>
</dbReference>